<dbReference type="Gramene" id="TraesLDM6D03G03806310.1">
    <property type="protein sequence ID" value="TraesLDM6D03G03806310.1.CDS1"/>
    <property type="gene ID" value="TraesLDM6D03G03806310"/>
</dbReference>
<dbReference type="Gramene" id="TraesSTA6D03G03794330.1">
    <property type="protein sequence ID" value="TraesSTA6D03G03794330.1.CDS1"/>
    <property type="gene ID" value="TraesSTA6D03G03794330"/>
</dbReference>
<dbReference type="Gramene" id="TraesSYM6D03G03749070.1">
    <property type="protein sequence ID" value="TraesSYM6D03G03749070.1.CDS1"/>
    <property type="gene ID" value="TraesSYM6D03G03749070"/>
</dbReference>
<dbReference type="Gramene" id="TraesCLE_scaffold_013929_01G000300.1">
    <property type="protein sequence ID" value="TraesCLE_scaffold_013929_01G000300.1"/>
    <property type="gene ID" value="TraesCLE_scaffold_013929_01G000300"/>
</dbReference>
<protein>
    <submittedName>
        <fullName evidence="1">Uncharacterized protein</fullName>
    </submittedName>
</protein>
<dbReference type="Gramene" id="TraesNOR6D03G03842620.1">
    <property type="protein sequence ID" value="TraesNOR6D03G03842620.1.CDS1"/>
    <property type="gene ID" value="TraesNOR6D03G03842620"/>
</dbReference>
<dbReference type="Gramene" id="TraesWEE_scaffold_036874_01G000100.1">
    <property type="protein sequence ID" value="TraesWEE_scaffold_036874_01G000100.1"/>
    <property type="gene ID" value="TraesWEE_scaffold_036874_01G000100"/>
</dbReference>
<dbReference type="AlphaFoldDB" id="A0A3B6QLM2"/>
<dbReference type="Gramene" id="TraesCS6D03G0930600.1">
    <property type="protein sequence ID" value="TraesCS6D03G0930600.1.CDS1"/>
    <property type="gene ID" value="TraesCS6D03G0930600"/>
</dbReference>
<dbReference type="EnsemblPlants" id="TraesCS6D02G406600.1">
    <property type="protein sequence ID" value="TraesCS6D02G406600.1.cds1"/>
    <property type="gene ID" value="TraesCS6D02G406600"/>
</dbReference>
<reference evidence="1" key="1">
    <citation type="submission" date="2018-08" db="EMBL/GenBank/DDBJ databases">
        <authorList>
            <person name="Rossello M."/>
        </authorList>
    </citation>
    <scope>NUCLEOTIDE SEQUENCE [LARGE SCALE GENOMIC DNA]</scope>
    <source>
        <strain evidence="1">cv. Chinese Spring</strain>
    </source>
</reference>
<evidence type="ECO:0000313" key="2">
    <source>
        <dbReference type="Proteomes" id="UP000019116"/>
    </source>
</evidence>
<sequence>MNLSNALNTFAPMSLICKTPDVVVPSFMGPKRCAMKTLDRAASTHRCAVNVSPLTSNVTSAPTLV</sequence>
<dbReference type="Gramene" id="TraesCAD_scaffold_033626_01G000200.1">
    <property type="protein sequence ID" value="TraesCAD_scaffold_033626_01G000200.1"/>
    <property type="gene ID" value="TraesCAD_scaffold_033626_01G000200"/>
</dbReference>
<proteinExistence type="predicted"/>
<reference evidence="1" key="2">
    <citation type="submission" date="2018-10" db="UniProtKB">
        <authorList>
            <consortium name="EnsemblPlants"/>
        </authorList>
    </citation>
    <scope>IDENTIFICATION</scope>
</reference>
<dbReference type="Gramene" id="TraesCS6D02G406600.1">
    <property type="protein sequence ID" value="TraesCS6D02G406600.1.cds1"/>
    <property type="gene ID" value="TraesCS6D02G406600"/>
</dbReference>
<name>A0A3B6QLM2_WHEAT</name>
<keyword evidence="2" id="KW-1185">Reference proteome</keyword>
<dbReference type="Gramene" id="TraesRN6D0100966000.1">
    <property type="protein sequence ID" value="TraesRN6D0100966000.1"/>
    <property type="gene ID" value="TraesRN6D0100966000"/>
</dbReference>
<evidence type="ECO:0000313" key="1">
    <source>
        <dbReference type="EnsemblPlants" id="TraesCS6D02G406600.1.cds1"/>
    </source>
</evidence>
<dbReference type="Gramene" id="TraesJUL6D03G03834970.1">
    <property type="protein sequence ID" value="TraesJUL6D03G03834970.1.CDS1"/>
    <property type="gene ID" value="TraesJUL6D03G03834970"/>
</dbReference>
<accession>A0A3B6QLM2</accession>
<dbReference type="Gramene" id="TraesMAC6D03G03799600.1">
    <property type="protein sequence ID" value="TraesMAC6D03G03799600.1.CDS1"/>
    <property type="gene ID" value="TraesMAC6D03G03799600"/>
</dbReference>
<dbReference type="OrthoDB" id="10637864at2759"/>
<dbReference type="Gramene" id="TraesARI6D03G03757510.1">
    <property type="protein sequence ID" value="TraesARI6D03G03757510.1.CDS1"/>
    <property type="gene ID" value="TraesARI6D03G03757510"/>
</dbReference>
<dbReference type="Proteomes" id="UP000019116">
    <property type="component" value="Chromosome 6D"/>
</dbReference>
<dbReference type="Gramene" id="TraesROB_scaffold_021378_01G000600.1">
    <property type="protein sequence ID" value="TraesROB_scaffold_021378_01G000600.1"/>
    <property type="gene ID" value="TraesROB_scaffold_021378_01G000600"/>
</dbReference>
<organism evidence="1">
    <name type="scientific">Triticum aestivum</name>
    <name type="common">Wheat</name>
    <dbReference type="NCBI Taxonomy" id="4565"/>
    <lineage>
        <taxon>Eukaryota</taxon>
        <taxon>Viridiplantae</taxon>
        <taxon>Streptophyta</taxon>
        <taxon>Embryophyta</taxon>
        <taxon>Tracheophyta</taxon>
        <taxon>Spermatophyta</taxon>
        <taxon>Magnoliopsida</taxon>
        <taxon>Liliopsida</taxon>
        <taxon>Poales</taxon>
        <taxon>Poaceae</taxon>
        <taxon>BOP clade</taxon>
        <taxon>Pooideae</taxon>
        <taxon>Triticodae</taxon>
        <taxon>Triticeae</taxon>
        <taxon>Triticinae</taxon>
        <taxon>Triticum</taxon>
    </lineage>
</organism>
<dbReference type="Gramene" id="TraesJAG6D03G03783630.1">
    <property type="protein sequence ID" value="TraesJAG6D03G03783630.1.CDS1"/>
    <property type="gene ID" value="TraesJAG6D03G03783630"/>
</dbReference>